<dbReference type="InterPro" id="IPR035897">
    <property type="entry name" value="Toll_tir_struct_dom_sf"/>
</dbReference>
<organism evidence="2">
    <name type="scientific">bioreactor metagenome</name>
    <dbReference type="NCBI Taxonomy" id="1076179"/>
    <lineage>
        <taxon>unclassified sequences</taxon>
        <taxon>metagenomes</taxon>
        <taxon>ecological metagenomes</taxon>
    </lineage>
</organism>
<dbReference type="Gene3D" id="3.40.50.10140">
    <property type="entry name" value="Toll/interleukin-1 receptor homology (TIR) domain"/>
    <property type="match status" value="1"/>
</dbReference>
<dbReference type="AlphaFoldDB" id="A0A644WZU6"/>
<proteinExistence type="predicted"/>
<dbReference type="EMBL" id="VSSQ01001337">
    <property type="protein sequence ID" value="MPM07454.1"/>
    <property type="molecule type" value="Genomic_DNA"/>
</dbReference>
<dbReference type="SUPFAM" id="SSF52200">
    <property type="entry name" value="Toll/Interleukin receptor TIR domain"/>
    <property type="match status" value="1"/>
</dbReference>
<reference evidence="2" key="1">
    <citation type="submission" date="2019-08" db="EMBL/GenBank/DDBJ databases">
        <authorList>
            <person name="Kucharzyk K."/>
            <person name="Murdoch R.W."/>
            <person name="Higgins S."/>
            <person name="Loffler F."/>
        </authorList>
    </citation>
    <scope>NUCLEOTIDE SEQUENCE</scope>
</reference>
<name>A0A644WZU6_9ZZZZ</name>
<comment type="caution">
    <text evidence="2">The sequence shown here is derived from an EMBL/GenBank/DDBJ whole genome shotgun (WGS) entry which is preliminary data.</text>
</comment>
<dbReference type="GO" id="GO:0007165">
    <property type="term" value="P:signal transduction"/>
    <property type="evidence" value="ECO:0007669"/>
    <property type="project" value="InterPro"/>
</dbReference>
<dbReference type="Pfam" id="PF13676">
    <property type="entry name" value="TIR_2"/>
    <property type="match status" value="1"/>
</dbReference>
<evidence type="ECO:0000313" key="2">
    <source>
        <dbReference type="EMBL" id="MPM07454.1"/>
    </source>
</evidence>
<sequence>MENKDYDVALSFAGEDREYVEKVAEMLIELNIKVFYDKAEQVNLWGKDLYTYLDDIYQHKANYCVMFISKYYKEKKWTNHERMSSQARAFNENEEYILPVRFDDTIIPGVRETLGYIDLSDTKPEDLALMIYKKFNPDFHIEELISYLKKYLDYDIEVKGKNLCFYSKIEDYYAEFPLSLMINMYRMDLLYEMFIGPSIVPN</sequence>
<gene>
    <name evidence="2" type="ORF">SDC9_53760</name>
</gene>
<evidence type="ECO:0000259" key="1">
    <source>
        <dbReference type="Pfam" id="PF13676"/>
    </source>
</evidence>
<feature type="domain" description="TIR" evidence="1">
    <location>
        <begin position="8"/>
        <end position="125"/>
    </location>
</feature>
<accession>A0A644WZU6</accession>
<protein>
    <recommendedName>
        <fullName evidence="1">TIR domain-containing protein</fullName>
    </recommendedName>
</protein>
<dbReference type="InterPro" id="IPR000157">
    <property type="entry name" value="TIR_dom"/>
</dbReference>